<reference evidence="7" key="1">
    <citation type="journal article" date="2016" name="Nat. Commun.">
        <title>Genome analysis of three Pneumocystis species reveals adaptation mechanisms to life exclusively in mammalian hosts.</title>
        <authorList>
            <person name="Ma L."/>
            <person name="Chen Z."/>
            <person name="Huang D.W."/>
            <person name="Kutty G."/>
            <person name="Ishihara M."/>
            <person name="Wang H."/>
            <person name="Abouelleil A."/>
            <person name="Bishop L."/>
            <person name="Davey E."/>
            <person name="Deng R."/>
            <person name="Deng X."/>
            <person name="Fan L."/>
            <person name="Fantoni G."/>
            <person name="Fitzgerald M."/>
            <person name="Gogineni E."/>
            <person name="Goldberg J.M."/>
            <person name="Handley G."/>
            <person name="Hu X."/>
            <person name="Huber C."/>
            <person name="Jiao X."/>
            <person name="Jones K."/>
            <person name="Levin J.Z."/>
            <person name="Liu Y."/>
            <person name="Macdonald P."/>
            <person name="Melnikov A."/>
            <person name="Raley C."/>
            <person name="Sassi M."/>
            <person name="Sherman B.T."/>
            <person name="Song X."/>
            <person name="Sykes S."/>
            <person name="Tran B."/>
            <person name="Walsh L."/>
            <person name="Xia Y."/>
            <person name="Yang J."/>
            <person name="Young S."/>
            <person name="Zeng Q."/>
            <person name="Zheng X."/>
            <person name="Stephens R."/>
            <person name="Nusbaum C."/>
            <person name="Birren B.W."/>
            <person name="Azadi P."/>
            <person name="Lempicki R.A."/>
            <person name="Cuomo C.A."/>
            <person name="Kovacs J.A."/>
        </authorList>
    </citation>
    <scope>NUCLEOTIDE SEQUENCE [LARGE SCALE GENOMIC DNA]</scope>
    <source>
        <strain evidence="7">B80</strain>
    </source>
</reference>
<evidence type="ECO:0000313" key="7">
    <source>
        <dbReference type="Proteomes" id="UP000054454"/>
    </source>
</evidence>
<dbReference type="PANTHER" id="PTHR12714">
    <property type="entry name" value="PROTEIN-S ISOPRENYLCYSTEINE O-METHYLTRANSFERASE"/>
    <property type="match status" value="1"/>
</dbReference>
<name>A0A0W4ZLG1_PNEC8</name>
<dbReference type="OrthoDB" id="422086at2759"/>
<comment type="caution">
    <text evidence="6">The sequence shown here is derived from an EMBL/GenBank/DDBJ whole genome shotgun (WGS) entry which is preliminary data.</text>
</comment>
<dbReference type="EMBL" id="LFVZ01000005">
    <property type="protein sequence ID" value="KTW29207.1"/>
    <property type="molecule type" value="Genomic_DNA"/>
</dbReference>
<keyword evidence="4 5" id="KW-0472">Membrane</keyword>
<protein>
    <submittedName>
        <fullName evidence="6">Protein-S-isoprenylcysteine O-methyltransferase</fullName>
    </submittedName>
</protein>
<evidence type="ECO:0000256" key="4">
    <source>
        <dbReference type="ARBA" id="ARBA00023136"/>
    </source>
</evidence>
<keyword evidence="3 5" id="KW-1133">Transmembrane helix</keyword>
<evidence type="ECO:0000256" key="3">
    <source>
        <dbReference type="ARBA" id="ARBA00022989"/>
    </source>
</evidence>
<dbReference type="GeneID" id="28935956"/>
<dbReference type="RefSeq" id="XP_018226400.1">
    <property type="nucleotide sequence ID" value="XM_018369754.1"/>
</dbReference>
<feature type="transmembrane region" description="Helical" evidence="5">
    <location>
        <begin position="91"/>
        <end position="110"/>
    </location>
</feature>
<dbReference type="GO" id="GO:0016020">
    <property type="term" value="C:membrane"/>
    <property type="evidence" value="ECO:0007669"/>
    <property type="project" value="UniProtKB-SubCell"/>
</dbReference>
<keyword evidence="2 5" id="KW-0812">Transmembrane</keyword>
<organism evidence="6 7">
    <name type="scientific">Pneumocystis carinii (strain B80)</name>
    <name type="common">Rat pneumocystis pneumonia agent</name>
    <name type="synonym">Pneumocystis carinii f. sp. carinii</name>
    <dbReference type="NCBI Taxonomy" id="1408658"/>
    <lineage>
        <taxon>Eukaryota</taxon>
        <taxon>Fungi</taxon>
        <taxon>Dikarya</taxon>
        <taxon>Ascomycota</taxon>
        <taxon>Taphrinomycotina</taxon>
        <taxon>Pneumocystomycetes</taxon>
        <taxon>Pneumocystaceae</taxon>
        <taxon>Pneumocystis</taxon>
    </lineage>
</organism>
<dbReference type="GO" id="GO:0005783">
    <property type="term" value="C:endoplasmic reticulum"/>
    <property type="evidence" value="ECO:0007669"/>
    <property type="project" value="TreeGrafter"/>
</dbReference>
<evidence type="ECO:0000256" key="1">
    <source>
        <dbReference type="ARBA" id="ARBA00004141"/>
    </source>
</evidence>
<evidence type="ECO:0000256" key="5">
    <source>
        <dbReference type="SAM" id="Phobius"/>
    </source>
</evidence>
<dbReference type="VEuPathDB" id="FungiDB:T552_01163"/>
<dbReference type="GO" id="GO:0004671">
    <property type="term" value="F:protein C-terminal S-isoprenylcysteine carboxyl O-methyltransferase activity"/>
    <property type="evidence" value="ECO:0007669"/>
    <property type="project" value="TreeGrafter"/>
</dbReference>
<proteinExistence type="predicted"/>
<dbReference type="AlphaFoldDB" id="A0A0W4ZLG1"/>
<comment type="subcellular location">
    <subcellularLocation>
        <location evidence="1">Membrane</location>
        <topology evidence="1">Multi-pass membrane protein</topology>
    </subcellularLocation>
</comment>
<evidence type="ECO:0000313" key="6">
    <source>
        <dbReference type="EMBL" id="KTW29207.1"/>
    </source>
</evidence>
<feature type="transmembrane region" description="Helical" evidence="5">
    <location>
        <begin position="53"/>
        <end position="71"/>
    </location>
</feature>
<feature type="transmembrane region" description="Helical" evidence="5">
    <location>
        <begin position="27"/>
        <end position="46"/>
    </location>
</feature>
<dbReference type="Proteomes" id="UP000054454">
    <property type="component" value="Unassembled WGS sequence"/>
</dbReference>
<dbReference type="GO" id="GO:0032259">
    <property type="term" value="P:methylation"/>
    <property type="evidence" value="ECO:0007669"/>
    <property type="project" value="UniProtKB-KW"/>
</dbReference>
<keyword evidence="7" id="KW-1185">Reference proteome</keyword>
<evidence type="ECO:0000256" key="2">
    <source>
        <dbReference type="ARBA" id="ARBA00022692"/>
    </source>
</evidence>
<accession>A0A0W4ZLG1</accession>
<dbReference type="PANTHER" id="PTHR12714:SF9">
    <property type="entry name" value="PROTEIN-S-ISOPRENYLCYSTEINE O-METHYLTRANSFERASE"/>
    <property type="match status" value="1"/>
</dbReference>
<gene>
    <name evidence="6" type="ORF">T552_01163</name>
</gene>
<sequence>MEDEHDQHKMVFNENHESKEDFIKAKIAIRALILGIIIGSTFIASFHVNFSQLTIYFTIVSLFHFLEFWITALYNPLNVSISSFLFSNGSLYIIAHSFSILEYLLEYLFFPKMKMYKLISYTGFFITCGGQLCRSLSMIHATHNFSHKISLKKSEDHFLVTDDGFVIHPILDFFTGQ</sequence>